<name>A0AAP8PMN6_9STAP</name>
<organism evidence="6 7">
    <name type="scientific">Staphylococcus auricularis</name>
    <dbReference type="NCBI Taxonomy" id="29379"/>
    <lineage>
        <taxon>Bacteria</taxon>
        <taxon>Bacillati</taxon>
        <taxon>Bacillota</taxon>
        <taxon>Bacilli</taxon>
        <taxon>Bacillales</taxon>
        <taxon>Staphylococcaceae</taxon>
        <taxon>Staphylococcus</taxon>
    </lineage>
</organism>
<dbReference type="GO" id="GO:0009403">
    <property type="term" value="P:toxin biosynthetic process"/>
    <property type="evidence" value="ECO:0007669"/>
    <property type="project" value="InterPro"/>
</dbReference>
<evidence type="ECO:0000256" key="4">
    <source>
        <dbReference type="ARBA" id="ARBA00023136"/>
    </source>
</evidence>
<dbReference type="RefSeq" id="WP_059106598.1">
    <property type="nucleotide sequence ID" value="NZ_AP024589.1"/>
</dbReference>
<dbReference type="Proteomes" id="UP000242470">
    <property type="component" value="Unassembled WGS sequence"/>
</dbReference>
<reference evidence="6 7" key="1">
    <citation type="submission" date="2017-08" db="EMBL/GenBank/DDBJ databases">
        <title>Draft genome sequences of 64 type strains of genus Staph aureus.</title>
        <authorList>
            <person name="Cole K."/>
            <person name="Golubchik T."/>
            <person name="Russell J."/>
            <person name="Foster D."/>
            <person name="Llewelyn M."/>
            <person name="Wilson D."/>
            <person name="Crook D."/>
            <person name="Paul J."/>
        </authorList>
    </citation>
    <scope>NUCLEOTIDE SEQUENCE [LARGE SCALE GENOMIC DNA]</scope>
    <source>
        <strain evidence="6 7">NCTC 12101</strain>
    </source>
</reference>
<accession>A0AAP8PMN6</accession>
<dbReference type="PANTHER" id="PTHR37306:SF1">
    <property type="entry name" value="COLICIN V PRODUCTION PROTEIN"/>
    <property type="match status" value="1"/>
</dbReference>
<evidence type="ECO:0000256" key="5">
    <source>
        <dbReference type="SAM" id="Phobius"/>
    </source>
</evidence>
<dbReference type="EMBL" id="PPQW01000098">
    <property type="protein sequence ID" value="PNZ65867.1"/>
    <property type="molecule type" value="Genomic_DNA"/>
</dbReference>
<dbReference type="PANTHER" id="PTHR37306">
    <property type="entry name" value="COLICIN V PRODUCTION PROTEIN"/>
    <property type="match status" value="1"/>
</dbReference>
<evidence type="ECO:0000256" key="3">
    <source>
        <dbReference type="ARBA" id="ARBA00022989"/>
    </source>
</evidence>
<comment type="caution">
    <text evidence="6">The sequence shown here is derived from an EMBL/GenBank/DDBJ whole genome shotgun (WGS) entry which is preliminary data.</text>
</comment>
<dbReference type="GO" id="GO:0016020">
    <property type="term" value="C:membrane"/>
    <property type="evidence" value="ECO:0007669"/>
    <property type="project" value="UniProtKB-SubCell"/>
</dbReference>
<dbReference type="InterPro" id="IPR003825">
    <property type="entry name" value="Colicin-V_CvpA"/>
</dbReference>
<feature type="transmembrane region" description="Helical" evidence="5">
    <location>
        <begin position="22"/>
        <end position="40"/>
    </location>
</feature>
<feature type="transmembrane region" description="Helical" evidence="5">
    <location>
        <begin position="115"/>
        <end position="139"/>
    </location>
</feature>
<keyword evidence="2 5" id="KW-0812">Transmembrane</keyword>
<proteinExistence type="predicted"/>
<keyword evidence="3 5" id="KW-1133">Transmembrane helix</keyword>
<keyword evidence="4 5" id="KW-0472">Membrane</keyword>
<comment type="subcellular location">
    <subcellularLocation>
        <location evidence="1">Membrane</location>
        <topology evidence="1">Multi-pass membrane protein</topology>
    </subcellularLocation>
</comment>
<sequence length="171" mass="19356">MIIDILIVVIILSIGLTGYRRGLWAGVLHFATTLLSLWFADRYAHEFSQRILSLIPLPDITATNTPFAYNFDVIQQRFENLVVFLIVVVVAKVITNLIIMLFYNGTANPSFISKILGTVLGLITSLIVAMFVTYFIALYPNDFLQQQLSKSRLAGYILFEIPYISTFVQQI</sequence>
<evidence type="ECO:0000313" key="6">
    <source>
        <dbReference type="EMBL" id="PNZ65867.1"/>
    </source>
</evidence>
<evidence type="ECO:0000256" key="1">
    <source>
        <dbReference type="ARBA" id="ARBA00004141"/>
    </source>
</evidence>
<evidence type="ECO:0000313" key="7">
    <source>
        <dbReference type="Proteomes" id="UP000242470"/>
    </source>
</evidence>
<gene>
    <name evidence="6" type="ORF">CD158_10490</name>
</gene>
<dbReference type="AlphaFoldDB" id="A0AAP8PMN6"/>
<dbReference type="Pfam" id="PF02674">
    <property type="entry name" value="Colicin_V"/>
    <property type="match status" value="1"/>
</dbReference>
<evidence type="ECO:0000256" key="2">
    <source>
        <dbReference type="ARBA" id="ARBA00022692"/>
    </source>
</evidence>
<feature type="transmembrane region" description="Helical" evidence="5">
    <location>
        <begin position="81"/>
        <end position="103"/>
    </location>
</feature>
<dbReference type="GeneID" id="64982510"/>
<protein>
    <submittedName>
        <fullName evidence="6">CvpA family protein</fullName>
    </submittedName>
</protein>